<reference evidence="5 6" key="1">
    <citation type="submission" date="2016-11" db="EMBL/GenBank/DDBJ databases">
        <title>Draft Genome Sequences of Nine Cyanobacterial Strains from Diverse Habitats.</title>
        <authorList>
            <person name="Zhu T."/>
            <person name="Hou S."/>
            <person name="Lu X."/>
            <person name="Hess W.R."/>
        </authorList>
    </citation>
    <scope>NUCLEOTIDE SEQUENCE [LARGE SCALE GENOMIC DNA]</scope>
    <source>
        <strain evidence="5 6">5.2 s.c.1</strain>
    </source>
</reference>
<dbReference type="Gene3D" id="3.30.450.40">
    <property type="match status" value="1"/>
</dbReference>
<dbReference type="InterPro" id="IPR007892">
    <property type="entry name" value="CHASE4"/>
</dbReference>
<name>A0A1U7HY92_9CHRO</name>
<dbReference type="SMART" id="SM00065">
    <property type="entry name" value="GAF"/>
    <property type="match status" value="1"/>
</dbReference>
<dbReference type="InterPro" id="IPR029016">
    <property type="entry name" value="GAF-like_dom_sf"/>
</dbReference>
<dbReference type="SMART" id="SM00304">
    <property type="entry name" value="HAMP"/>
    <property type="match status" value="1"/>
</dbReference>
<dbReference type="Pfam" id="PF00563">
    <property type="entry name" value="EAL"/>
    <property type="match status" value="1"/>
</dbReference>
<feature type="coiled-coil region" evidence="1">
    <location>
        <begin position="541"/>
        <end position="575"/>
    </location>
</feature>
<dbReference type="PROSITE" id="PS50883">
    <property type="entry name" value="EAL"/>
    <property type="match status" value="1"/>
</dbReference>
<dbReference type="PROSITE" id="PS50887">
    <property type="entry name" value="GGDEF"/>
    <property type="match status" value="1"/>
</dbReference>
<dbReference type="Pfam" id="PF01590">
    <property type="entry name" value="GAF"/>
    <property type="match status" value="1"/>
</dbReference>
<dbReference type="Pfam" id="PF00990">
    <property type="entry name" value="GGDEF"/>
    <property type="match status" value="1"/>
</dbReference>
<keyword evidence="6" id="KW-1185">Reference proteome</keyword>
<dbReference type="FunFam" id="3.30.70.270:FF:000001">
    <property type="entry name" value="Diguanylate cyclase domain protein"/>
    <property type="match status" value="1"/>
</dbReference>
<dbReference type="AlphaFoldDB" id="A0A1U7HY92"/>
<evidence type="ECO:0000313" key="5">
    <source>
        <dbReference type="EMBL" id="OKH28562.1"/>
    </source>
</evidence>
<dbReference type="InterPro" id="IPR052155">
    <property type="entry name" value="Biofilm_reg_signaling"/>
</dbReference>
<dbReference type="PROSITE" id="PS50885">
    <property type="entry name" value="HAMP"/>
    <property type="match status" value="1"/>
</dbReference>
<dbReference type="InterPro" id="IPR035919">
    <property type="entry name" value="EAL_sf"/>
</dbReference>
<dbReference type="InterPro" id="IPR003660">
    <property type="entry name" value="HAMP_dom"/>
</dbReference>
<dbReference type="NCBIfam" id="TIGR00254">
    <property type="entry name" value="GGDEF"/>
    <property type="match status" value="1"/>
</dbReference>
<evidence type="ECO:0000259" key="3">
    <source>
        <dbReference type="PROSITE" id="PS50885"/>
    </source>
</evidence>
<organism evidence="5 6">
    <name type="scientific">Chroogloeocystis siderophila 5.2 s.c.1</name>
    <dbReference type="NCBI Taxonomy" id="247279"/>
    <lineage>
        <taxon>Bacteria</taxon>
        <taxon>Bacillati</taxon>
        <taxon>Cyanobacteriota</taxon>
        <taxon>Cyanophyceae</taxon>
        <taxon>Oscillatoriophycideae</taxon>
        <taxon>Chroococcales</taxon>
        <taxon>Chroococcaceae</taxon>
        <taxon>Chroogloeocystis</taxon>
    </lineage>
</organism>
<dbReference type="CDD" id="cd06225">
    <property type="entry name" value="HAMP"/>
    <property type="match status" value="1"/>
</dbReference>
<evidence type="ECO:0000259" key="2">
    <source>
        <dbReference type="PROSITE" id="PS50883"/>
    </source>
</evidence>
<dbReference type="STRING" id="247279.NIES1031_04860"/>
<sequence>MTLRKKTLLLIAVTLISLIGVIYATSSTILLRGFSRLEAEDTRYNVRRVQEALSDEIAKLSLTTRDWAEWDETYAFIEDANRQYITTYLSNVSINRLKLNLMLYVDASKRIIFDKGYDLERKEAINLLPNFQKHIAAKTVLEHSSIKSSISGLVMLPEGAMMIASRPILNSESRGPVRGTLIMGRYLNNLAIAKLAEKTHLSLRMYRFDDIQVPPDIQRVRSAFRDLPKESILVLPLDEQTIAGYTIIQDIYGNPALLLCVDAPRLTYQQGKASIRHLLLSLAIVGLMFAVATLLLIEKLILSRLSRLSADVHSIGRSGDLAARVFPISGQDELSGLAGTINEMLEALEHSIEEQRQSQERYHRYDKVLAELAKHKMLDCSDLHTNLQEITEAAAHTLAVERVGVWLYDDELYKKLLCIDLYRKSVDEHSQGAELAAAHYPTYFEALQEERTIAACDAHSDPRTKELARLYLHTNSIVSMLDAPIWLGGQMVGVVCHEHVNSMRHWSIEEKNFAASIADLVSVTLEACERKRSQEALRKAHDDLEIRVRERTAELAQINQELQAEITERTLAEEKLLYEAFHDSLTGLPNRTLFMQRLGHALVRAKRRSNYLFAVLFLDLDRFKLVNDSLGHLVGDQLLIAFVRRLEVCLRSTDTVARLGGDEFVILLDDMKDINDATLVAERIQRELIVPFNLDGHEVFITTSIGIALSTTGYDQAEDILRDADTVMYRAKSLGKARHAVFDKDMHTRAVSLLQLENDLRRAVERQELLIYYQPIVSLHNNRIRGFEALLRWNHPTRGLISPEEFIPVAEETGLIIPIGYWVLHQACHQTRIWQEQFTAIPPLTINVNCSGKQFAQSDLTKQIDRILHETGLNGVSLNIEITESILIENADLAAKMLLQLKNLGIQLYVDDFGTGYSSLSYLHNFSIDALKIDRSFIKRMGSTNQKYELVYTITQMAHNLNMNVVAEGIETSEQLRQLQDMRCEYGQGFLFSQPLQQEAATALIQSSVCV</sequence>
<keyword evidence="1" id="KW-0175">Coiled coil</keyword>
<evidence type="ECO:0000259" key="4">
    <source>
        <dbReference type="PROSITE" id="PS50887"/>
    </source>
</evidence>
<dbReference type="OrthoDB" id="415447at2"/>
<evidence type="ECO:0000313" key="6">
    <source>
        <dbReference type="Proteomes" id="UP000185984"/>
    </source>
</evidence>
<dbReference type="PANTHER" id="PTHR44757:SF2">
    <property type="entry name" value="BIOFILM ARCHITECTURE MAINTENANCE PROTEIN MBAA"/>
    <property type="match status" value="1"/>
</dbReference>
<dbReference type="PANTHER" id="PTHR44757">
    <property type="entry name" value="DIGUANYLATE CYCLASE DGCP"/>
    <property type="match status" value="1"/>
</dbReference>
<dbReference type="SUPFAM" id="SSF55073">
    <property type="entry name" value="Nucleotide cyclase"/>
    <property type="match status" value="1"/>
</dbReference>
<gene>
    <name evidence="5" type="ORF">NIES1031_04860</name>
</gene>
<dbReference type="InterPro" id="IPR043128">
    <property type="entry name" value="Rev_trsase/Diguanyl_cyclase"/>
</dbReference>
<evidence type="ECO:0000256" key="1">
    <source>
        <dbReference type="SAM" id="Coils"/>
    </source>
</evidence>
<dbReference type="InterPro" id="IPR000160">
    <property type="entry name" value="GGDEF_dom"/>
</dbReference>
<dbReference type="RefSeq" id="WP_073548358.1">
    <property type="nucleotide sequence ID" value="NZ_CAWMVK010000023.1"/>
</dbReference>
<dbReference type="CDD" id="cd01949">
    <property type="entry name" value="GGDEF"/>
    <property type="match status" value="1"/>
</dbReference>
<dbReference type="CDD" id="cd01948">
    <property type="entry name" value="EAL"/>
    <property type="match status" value="1"/>
</dbReference>
<dbReference type="Gene3D" id="3.20.20.450">
    <property type="entry name" value="EAL domain"/>
    <property type="match status" value="1"/>
</dbReference>
<dbReference type="GO" id="GO:0016020">
    <property type="term" value="C:membrane"/>
    <property type="evidence" value="ECO:0007669"/>
    <property type="project" value="InterPro"/>
</dbReference>
<protein>
    <recommendedName>
        <fullName evidence="7">Diguanylate cyclase</fullName>
    </recommendedName>
</protein>
<dbReference type="Pfam" id="PF00672">
    <property type="entry name" value="HAMP"/>
    <property type="match status" value="1"/>
</dbReference>
<dbReference type="GO" id="GO:0007165">
    <property type="term" value="P:signal transduction"/>
    <property type="evidence" value="ECO:0007669"/>
    <property type="project" value="InterPro"/>
</dbReference>
<dbReference type="InterPro" id="IPR029787">
    <property type="entry name" value="Nucleotide_cyclase"/>
</dbReference>
<dbReference type="SUPFAM" id="SSF55781">
    <property type="entry name" value="GAF domain-like"/>
    <property type="match status" value="1"/>
</dbReference>
<dbReference type="InterPro" id="IPR003018">
    <property type="entry name" value="GAF"/>
</dbReference>
<dbReference type="Pfam" id="PF05228">
    <property type="entry name" value="CHASE4"/>
    <property type="match status" value="1"/>
</dbReference>
<dbReference type="EMBL" id="MRCC01000003">
    <property type="protein sequence ID" value="OKH28562.1"/>
    <property type="molecule type" value="Genomic_DNA"/>
</dbReference>
<proteinExistence type="predicted"/>
<dbReference type="InterPro" id="IPR001633">
    <property type="entry name" value="EAL_dom"/>
</dbReference>
<dbReference type="FunFam" id="3.20.20.450:FF:000001">
    <property type="entry name" value="Cyclic di-GMP phosphodiesterase yahA"/>
    <property type="match status" value="1"/>
</dbReference>
<dbReference type="Gene3D" id="6.10.340.10">
    <property type="match status" value="1"/>
</dbReference>
<comment type="caution">
    <text evidence="5">The sequence shown here is derived from an EMBL/GenBank/DDBJ whole genome shotgun (WGS) entry which is preliminary data.</text>
</comment>
<dbReference type="Gene3D" id="3.30.70.270">
    <property type="match status" value="1"/>
</dbReference>
<feature type="domain" description="HAMP" evidence="3">
    <location>
        <begin position="299"/>
        <end position="353"/>
    </location>
</feature>
<feature type="domain" description="GGDEF" evidence="4">
    <location>
        <begin position="611"/>
        <end position="744"/>
    </location>
</feature>
<feature type="domain" description="EAL" evidence="2">
    <location>
        <begin position="753"/>
        <end position="1009"/>
    </location>
</feature>
<dbReference type="SMART" id="SM00267">
    <property type="entry name" value="GGDEF"/>
    <property type="match status" value="1"/>
</dbReference>
<dbReference type="SMART" id="SM00052">
    <property type="entry name" value="EAL"/>
    <property type="match status" value="1"/>
</dbReference>
<dbReference type="SUPFAM" id="SSF141868">
    <property type="entry name" value="EAL domain-like"/>
    <property type="match status" value="1"/>
</dbReference>
<accession>A0A1U7HY92</accession>
<evidence type="ECO:0008006" key="7">
    <source>
        <dbReference type="Google" id="ProtNLM"/>
    </source>
</evidence>
<dbReference type="Proteomes" id="UP000185984">
    <property type="component" value="Unassembled WGS sequence"/>
</dbReference>